<dbReference type="InterPro" id="IPR011990">
    <property type="entry name" value="TPR-like_helical_dom_sf"/>
</dbReference>
<dbReference type="Gene3D" id="1.25.40.10">
    <property type="entry name" value="Tetratricopeptide repeat domain"/>
    <property type="match status" value="2"/>
</dbReference>
<dbReference type="OrthoDB" id="5405060at2"/>
<dbReference type="InterPro" id="IPR049003">
    <property type="entry name" value="PgaA_barrel"/>
</dbReference>
<comment type="caution">
    <text evidence="2">The sequence shown here is derived from an EMBL/GenBank/DDBJ whole genome shotgun (WGS) entry which is preliminary data.</text>
</comment>
<gene>
    <name evidence="2" type="primary">pgaA</name>
    <name evidence="2" type="ORF">CEY11_02635</name>
</gene>
<dbReference type="NCBIfam" id="TIGR03939">
    <property type="entry name" value="PGA_TPR_OMP"/>
    <property type="match status" value="1"/>
</dbReference>
<dbReference type="Pfam" id="PF21197">
    <property type="entry name" value="PgaA_barrel"/>
    <property type="match status" value="1"/>
</dbReference>
<name>A0A225MW84_9BURK</name>
<reference evidence="3" key="1">
    <citation type="submission" date="2017-06" db="EMBL/GenBank/DDBJ databases">
        <title>Herbaspirillum phytohormonus sp. nov., isolated from the root nodule of Robinia pseudoacacia in lead-zinc mine.</title>
        <authorList>
            <person name="Fan M."/>
            <person name="Lin Y."/>
        </authorList>
    </citation>
    <scope>NUCLEOTIDE SEQUENCE [LARGE SCALE GENOMIC DNA]</scope>
    <source>
        <strain evidence="3">SC-089</strain>
    </source>
</reference>
<dbReference type="EMBL" id="NJIH01000002">
    <property type="protein sequence ID" value="OWT65657.1"/>
    <property type="molecule type" value="Genomic_DNA"/>
</dbReference>
<proteinExistence type="predicted"/>
<dbReference type="SUPFAM" id="SSF48452">
    <property type="entry name" value="TPR-like"/>
    <property type="match status" value="1"/>
</dbReference>
<dbReference type="AlphaFoldDB" id="A0A225MW84"/>
<accession>A0A225MW84</accession>
<evidence type="ECO:0000313" key="2">
    <source>
        <dbReference type="EMBL" id="OWT65657.1"/>
    </source>
</evidence>
<dbReference type="InterPro" id="IPR023870">
    <property type="entry name" value="PGA_export_porin_PgaA"/>
</dbReference>
<protein>
    <submittedName>
        <fullName evidence="2">Poly-beta-1,6 N-acetyl-D-glucosamine export porin PgaA</fullName>
    </submittedName>
</protein>
<evidence type="ECO:0000259" key="1">
    <source>
        <dbReference type="Pfam" id="PF21197"/>
    </source>
</evidence>
<sequence length="799" mass="88144">MLPGMAACAQPQDYDSLIRRARNGDYQPALSMLVQRLQHTPGDRRALADYLLISDWAGHSQAIVQAYEQAGSPNNLPPQALGAVARAYRDTHRWGEALALYSSAERRYPGQAAFAYGYVMTLADAGRTAAAVQQGTRLVAAHADSADSHLALSYAYQRAGQPYAALAQASWAYDLAPHKPYVIRAYILAQQEAQLPRAALGMAQAHPGILQAAQTRSLQADAAAQLTRAAATESRGGANRYALADQALATYDRLIPEWKALGPAARADVERIEADRLQALAARHRMAELVASYEAMQAAGQKVPSYVLSDVATAYLSMHRPEIATRLFRQATEPGKGRDAMPSMEERTGLFYALTESGQTEAANTELDQALRQQPTWVYHKGDPLRNANSAKLDAALTRALGTLYEGQTLQAQAELDNMVSLAPGNTGLRTARSQAYRARALPRLAERDLKIAETQAPRSIDVEVNQAETALALQEWRQAKLLRDDLVARAPENSSVQRLAREWQVHDMAELRVTASRGVSTNNPALGSRDWNLDSVLYTPPIAENWRAFAGAGYSEGEFEEGKGYYGWTRAGVEWRGRDLTAQAEISGNRYGYGTRTGAAITAAVDLDDHWQIGAGAALLSRDTPLRALKHDITSNSLNASLRWRGDERREWTLRVAPSFFSDGNNRLELGLNGRQRLYTSPKVQVDALLDLSASHNTADDAVYFNPKSDLTILPALQITHTLYQRYEQRWDQQFLAAAGTYTQQHHGTGGIYTLGYGQRYQFNDVLDVGFMVSATSRPYDGQRERDFNFTVNMTYRF</sequence>
<organism evidence="2 3">
    <name type="scientific">Candidimonas nitroreducens</name>
    <dbReference type="NCBI Taxonomy" id="683354"/>
    <lineage>
        <taxon>Bacteria</taxon>
        <taxon>Pseudomonadati</taxon>
        <taxon>Pseudomonadota</taxon>
        <taxon>Betaproteobacteria</taxon>
        <taxon>Burkholderiales</taxon>
        <taxon>Alcaligenaceae</taxon>
        <taxon>Candidimonas</taxon>
    </lineage>
</organism>
<dbReference type="Proteomes" id="UP000214603">
    <property type="component" value="Unassembled WGS sequence"/>
</dbReference>
<keyword evidence="3" id="KW-1185">Reference proteome</keyword>
<feature type="domain" description="PgaA membrane beta barrel" evidence="1">
    <location>
        <begin position="506"/>
        <end position="799"/>
    </location>
</feature>
<evidence type="ECO:0000313" key="3">
    <source>
        <dbReference type="Proteomes" id="UP000214603"/>
    </source>
</evidence>
<dbReference type="RefSeq" id="WP_088601807.1">
    <property type="nucleotide sequence ID" value="NZ_NJIH01000002.1"/>
</dbReference>
<dbReference type="GO" id="GO:1901515">
    <property type="term" value="F:poly-beta-1,6-N-acetyl-D-glucosamine transmembrane transporter activity"/>
    <property type="evidence" value="ECO:0007669"/>
    <property type="project" value="InterPro"/>
</dbReference>